<reference evidence="2" key="1">
    <citation type="submission" date="2018-01" db="EMBL/GenBank/DDBJ databases">
        <title>An insight into the sialome of Amazonian anophelines.</title>
        <authorList>
            <person name="Ribeiro J.M."/>
            <person name="Scarpassa V."/>
            <person name="Calvo E."/>
        </authorList>
    </citation>
    <scope>NUCLEOTIDE SEQUENCE</scope>
    <source>
        <tissue evidence="2">Salivary glands</tissue>
    </source>
</reference>
<feature type="signal peptide" evidence="1">
    <location>
        <begin position="1"/>
        <end position="18"/>
    </location>
</feature>
<keyword evidence="1" id="KW-0732">Signal</keyword>
<evidence type="ECO:0000256" key="1">
    <source>
        <dbReference type="SAM" id="SignalP"/>
    </source>
</evidence>
<sequence length="83" mass="9516">MIVRWIIPLATIIDGCFCIHNFFCSGDKLNAWQTLNCSLPYDRGYIVVVVLNSCSNDVVGNRCLHYYASGGNRALQFSYRERY</sequence>
<protein>
    <submittedName>
        <fullName evidence="2">Putative secreted protein</fullName>
    </submittedName>
</protein>
<dbReference type="AlphaFoldDB" id="A0A2M4CB38"/>
<proteinExistence type="predicted"/>
<accession>A0A2M4CB38</accession>
<name>A0A2M4CB38_9DIPT</name>
<dbReference type="EMBL" id="GGFJ01013396">
    <property type="protein sequence ID" value="MBW62537.1"/>
    <property type="molecule type" value="Transcribed_RNA"/>
</dbReference>
<evidence type="ECO:0000313" key="2">
    <source>
        <dbReference type="EMBL" id="MBW62537.1"/>
    </source>
</evidence>
<feature type="chain" id="PRO_5014623721" evidence="1">
    <location>
        <begin position="19"/>
        <end position="83"/>
    </location>
</feature>
<organism evidence="2">
    <name type="scientific">Anopheles marajoara</name>
    <dbReference type="NCBI Taxonomy" id="58244"/>
    <lineage>
        <taxon>Eukaryota</taxon>
        <taxon>Metazoa</taxon>
        <taxon>Ecdysozoa</taxon>
        <taxon>Arthropoda</taxon>
        <taxon>Hexapoda</taxon>
        <taxon>Insecta</taxon>
        <taxon>Pterygota</taxon>
        <taxon>Neoptera</taxon>
        <taxon>Endopterygota</taxon>
        <taxon>Diptera</taxon>
        <taxon>Nematocera</taxon>
        <taxon>Culicoidea</taxon>
        <taxon>Culicidae</taxon>
        <taxon>Anophelinae</taxon>
        <taxon>Anopheles</taxon>
    </lineage>
</organism>